<name>A0ABU8QNC4_9PSED</name>
<proteinExistence type="predicted"/>
<keyword evidence="2" id="KW-1185">Reference proteome</keyword>
<organism evidence="1 2">
    <name type="scientific">Pseudomonas farsensis</name>
    <dbReference type="NCBI Taxonomy" id="2745492"/>
    <lineage>
        <taxon>Bacteria</taxon>
        <taxon>Pseudomonadati</taxon>
        <taxon>Pseudomonadota</taxon>
        <taxon>Gammaproteobacteria</taxon>
        <taxon>Pseudomonadales</taxon>
        <taxon>Pseudomonadaceae</taxon>
        <taxon>Pseudomonas</taxon>
    </lineage>
</organism>
<evidence type="ECO:0008006" key="3">
    <source>
        <dbReference type="Google" id="ProtNLM"/>
    </source>
</evidence>
<dbReference type="EMBL" id="JBBHLC010000003">
    <property type="protein sequence ID" value="MEJ5862096.1"/>
    <property type="molecule type" value="Genomic_DNA"/>
</dbReference>
<reference evidence="1 2" key="1">
    <citation type="submission" date="2024-02" db="EMBL/GenBank/DDBJ databases">
        <title>Identification of pathogenicity and growth-promoting function of Pseudomonas putida variant.</title>
        <authorList>
            <person name="Sun J."/>
        </authorList>
    </citation>
    <scope>NUCLEOTIDE SEQUENCE [LARGE SCALE GENOMIC DNA]</scope>
    <source>
        <strain evidence="1 2">A03</strain>
    </source>
</reference>
<sequence length="116" mass="12812">MFQDTYNATTGEWTRVPARLVNREGVAMVIPEDAPLPPGYDEGPPPEAPAYDELAEQSWRADEMATAMENVTAIDYGDESIPGTAADWKAYWLALRAWKDGIAGYPQTELRPARPA</sequence>
<evidence type="ECO:0000313" key="2">
    <source>
        <dbReference type="Proteomes" id="UP001380290"/>
    </source>
</evidence>
<evidence type="ECO:0000313" key="1">
    <source>
        <dbReference type="EMBL" id="MEJ5862096.1"/>
    </source>
</evidence>
<gene>
    <name evidence="1" type="ORF">V7S98_02540</name>
</gene>
<protein>
    <recommendedName>
        <fullName evidence="3">Tail fiber assembly protein</fullName>
    </recommendedName>
</protein>
<dbReference type="Proteomes" id="UP001380290">
    <property type="component" value="Unassembled WGS sequence"/>
</dbReference>
<dbReference type="RefSeq" id="WP_339598180.1">
    <property type="nucleotide sequence ID" value="NZ_JBBHLC010000003.1"/>
</dbReference>
<comment type="caution">
    <text evidence="1">The sequence shown here is derived from an EMBL/GenBank/DDBJ whole genome shotgun (WGS) entry which is preliminary data.</text>
</comment>
<accession>A0ABU8QNC4</accession>